<comment type="caution">
    <text evidence="1">The sequence shown here is derived from an EMBL/GenBank/DDBJ whole genome shotgun (WGS) entry which is preliminary data.</text>
</comment>
<dbReference type="EMBL" id="JBHMBK010000006">
    <property type="protein sequence ID" value="MFB9684657.1"/>
    <property type="molecule type" value="Genomic_DNA"/>
</dbReference>
<reference evidence="1 2" key="1">
    <citation type="submission" date="2024-09" db="EMBL/GenBank/DDBJ databases">
        <authorList>
            <person name="Sun Q."/>
            <person name="Mori K."/>
        </authorList>
    </citation>
    <scope>NUCLEOTIDE SEQUENCE [LARGE SCALE GENOMIC DNA]</scope>
    <source>
        <strain evidence="1 2">JCM 13852</strain>
    </source>
</reference>
<organism evidence="1 2">
    <name type="scientific">Amycolatopsis plumensis</name>
    <dbReference type="NCBI Taxonomy" id="236508"/>
    <lineage>
        <taxon>Bacteria</taxon>
        <taxon>Bacillati</taxon>
        <taxon>Actinomycetota</taxon>
        <taxon>Actinomycetes</taxon>
        <taxon>Pseudonocardiales</taxon>
        <taxon>Pseudonocardiaceae</taxon>
        <taxon>Amycolatopsis</taxon>
    </lineage>
</organism>
<gene>
    <name evidence="1" type="ORF">ACFFTO_10735</name>
</gene>
<dbReference type="Proteomes" id="UP001589535">
    <property type="component" value="Unassembled WGS sequence"/>
</dbReference>
<evidence type="ECO:0000313" key="1">
    <source>
        <dbReference type="EMBL" id="MFB9684657.1"/>
    </source>
</evidence>
<accession>A0ABV5TZV5</accession>
<keyword evidence="2" id="KW-1185">Reference proteome</keyword>
<dbReference type="RefSeq" id="WP_378191660.1">
    <property type="nucleotide sequence ID" value="NZ_JBHMBK010000006.1"/>
</dbReference>
<sequence length="214" mass="24020">MKRVALWLISEIGEGNEFTKEQMRGAFPGVSQIDRRMRDLRDFDWRIDTNREDSSLTAAQHRFVKRGQPVWEKGMTSRPPTASAIGAVRRREVISGDNNMCRSCGITPGQFYAGTYESAQLDIARREVLLPDGRHEVQLITECNRCRVGGRGLRADLGEVVNRAGALSPADRALLVSWTEADERTFSDVERVWADYRALPADARASLREVLGLA</sequence>
<evidence type="ECO:0008006" key="3">
    <source>
        <dbReference type="Google" id="ProtNLM"/>
    </source>
</evidence>
<protein>
    <recommendedName>
        <fullName evidence="3">HNH endonuclease</fullName>
    </recommendedName>
</protein>
<name>A0ABV5TZV5_9PSEU</name>
<proteinExistence type="predicted"/>
<evidence type="ECO:0000313" key="2">
    <source>
        <dbReference type="Proteomes" id="UP001589535"/>
    </source>
</evidence>